<dbReference type="InterPro" id="IPR002306">
    <property type="entry name" value="Trp-tRNA-ligase"/>
</dbReference>
<keyword evidence="5 8" id="KW-0067">ATP-binding</keyword>
<accession>A0AA96V0U6</accession>
<dbReference type="PANTHER" id="PTHR10055:SF5">
    <property type="entry name" value="TRYPTOPHAN--TRNA LIGASE"/>
    <property type="match status" value="1"/>
</dbReference>
<dbReference type="InterPro" id="IPR014729">
    <property type="entry name" value="Rossmann-like_a/b/a_fold"/>
</dbReference>
<proteinExistence type="inferred from homology"/>
<gene>
    <name evidence="8" type="primary">trpS</name>
    <name evidence="10" type="ORF">MmiHf6_11510</name>
</gene>
<dbReference type="Gene3D" id="1.10.240.10">
    <property type="entry name" value="Tyrosyl-Transfer RNA Synthetase"/>
    <property type="match status" value="1"/>
</dbReference>
<comment type="function">
    <text evidence="8">Catalyzes the attachment of tryptophan to tRNA(Trp).</text>
</comment>
<evidence type="ECO:0000256" key="4">
    <source>
        <dbReference type="ARBA" id="ARBA00022741"/>
    </source>
</evidence>
<dbReference type="FunFam" id="3.40.50.620:FF:000207">
    <property type="entry name" value="Tryptophan--tRNA ligase"/>
    <property type="match status" value="1"/>
</dbReference>
<dbReference type="KEGG" id="mehf:MmiHf6_11510"/>
<reference evidence="10 11" key="1">
    <citation type="submission" date="2023-07" db="EMBL/GenBank/DDBJ databases">
        <title>Closed genoem sequence of Methanomicrococcus sp. Hf6.</title>
        <authorList>
            <person name="Poehlein A."/>
            <person name="Protasov E."/>
            <person name="Platt K."/>
            <person name="Reeh H."/>
            <person name="Daniel R."/>
            <person name="Brune A."/>
        </authorList>
    </citation>
    <scope>NUCLEOTIDE SEQUENCE [LARGE SCALE GENOMIC DNA]</scope>
    <source>
        <strain evidence="10 11">Hf6</strain>
    </source>
</reference>
<keyword evidence="2 8" id="KW-0963">Cytoplasm</keyword>
<comment type="catalytic activity">
    <reaction evidence="8">
        <text>tRNA(Trp) + L-tryptophan + ATP = L-tryptophyl-tRNA(Trp) + AMP + diphosphate + H(+)</text>
        <dbReference type="Rhea" id="RHEA:24080"/>
        <dbReference type="Rhea" id="RHEA-COMP:9671"/>
        <dbReference type="Rhea" id="RHEA-COMP:9705"/>
        <dbReference type="ChEBI" id="CHEBI:15378"/>
        <dbReference type="ChEBI" id="CHEBI:30616"/>
        <dbReference type="ChEBI" id="CHEBI:33019"/>
        <dbReference type="ChEBI" id="CHEBI:57912"/>
        <dbReference type="ChEBI" id="CHEBI:78442"/>
        <dbReference type="ChEBI" id="CHEBI:78535"/>
        <dbReference type="ChEBI" id="CHEBI:456215"/>
        <dbReference type="EC" id="6.1.1.2"/>
    </reaction>
</comment>
<dbReference type="GO" id="GO:0006436">
    <property type="term" value="P:tryptophanyl-tRNA aminoacylation"/>
    <property type="evidence" value="ECO:0007669"/>
    <property type="project" value="UniProtKB-UniRule"/>
</dbReference>
<dbReference type="GO" id="GO:0005524">
    <property type="term" value="F:ATP binding"/>
    <property type="evidence" value="ECO:0007669"/>
    <property type="project" value="UniProtKB-UniRule"/>
</dbReference>
<feature type="short sequence motif" description="'KMSKS' region" evidence="8">
    <location>
        <begin position="349"/>
        <end position="353"/>
    </location>
</feature>
<evidence type="ECO:0000256" key="7">
    <source>
        <dbReference type="ARBA" id="ARBA00023146"/>
    </source>
</evidence>
<evidence type="ECO:0000256" key="9">
    <source>
        <dbReference type="RuleBase" id="RU363036"/>
    </source>
</evidence>
<comment type="subcellular location">
    <subcellularLocation>
        <location evidence="8">Cytoplasm</location>
    </subcellularLocation>
</comment>
<evidence type="ECO:0000256" key="1">
    <source>
        <dbReference type="ARBA" id="ARBA00005594"/>
    </source>
</evidence>
<dbReference type="HAMAP" id="MF_00140_A">
    <property type="entry name" value="Trp_tRNA_synth_A"/>
    <property type="match status" value="1"/>
</dbReference>
<dbReference type="Gene3D" id="3.40.50.620">
    <property type="entry name" value="HUPs"/>
    <property type="match status" value="1"/>
</dbReference>
<dbReference type="GO" id="GO:0005737">
    <property type="term" value="C:cytoplasm"/>
    <property type="evidence" value="ECO:0007669"/>
    <property type="project" value="UniProtKB-SubCell"/>
</dbReference>
<keyword evidence="6 8" id="KW-0648">Protein biosynthesis</keyword>
<evidence type="ECO:0000256" key="6">
    <source>
        <dbReference type="ARBA" id="ARBA00022917"/>
    </source>
</evidence>
<evidence type="ECO:0000256" key="3">
    <source>
        <dbReference type="ARBA" id="ARBA00022598"/>
    </source>
</evidence>
<dbReference type="PRINTS" id="PR01039">
    <property type="entry name" value="TRNASYNTHTRP"/>
</dbReference>
<sequence>MSDFFISNFHYSHYYIICDSMAQKLDPWKSSEISDYSKLFEEFGIQPFAEVLDEIPDPHKYMKRGIIFGHRGYEMIADAIKNKKPFVVLDGFMPTGKAHFGHKMVMDQIVWYQKQGGIVVVGMADREAHAVRDLSWEECRQIGVEEYITSLIALGLQPEKTRIYFQSECQPVKDLAFELGTKVNFSEMAAIYGFSGETHLAHMIAVLTQGADILHSQLPMYEGPIPVVVPVGADQDPHIRLTRDIASKMNMFLIERREDSKTGNKYWSVRGKNASEDALKMIDKNIRDGFGGSGAKTKLSKEHIDIFGDISEEELSEIVKNAELAHGGYAFVIPASTYHRFMSGLTGGKMSSSIPDSNIALSEEPKSAVKKIMKAKTGGRESADEQRDLGGEYQKCSVYELYLFHLADDDNELFQVQNDCTSGSILCGECKKKAAGKMEIFLTDLQQKREEAFEKLPMFGIDYVRK</sequence>
<dbReference type="Proteomes" id="UP001302978">
    <property type="component" value="Chromosome"/>
</dbReference>
<keyword evidence="7 8" id="KW-0030">Aminoacyl-tRNA synthetase</keyword>
<evidence type="ECO:0000256" key="5">
    <source>
        <dbReference type="ARBA" id="ARBA00022840"/>
    </source>
</evidence>
<dbReference type="InterPro" id="IPR002305">
    <property type="entry name" value="aa-tRNA-synth_Ic"/>
</dbReference>
<dbReference type="EC" id="6.1.1.2" evidence="8"/>
<evidence type="ECO:0000313" key="11">
    <source>
        <dbReference type="Proteomes" id="UP001302978"/>
    </source>
</evidence>
<dbReference type="SUPFAM" id="SSF52374">
    <property type="entry name" value="Nucleotidylyl transferase"/>
    <property type="match status" value="1"/>
</dbReference>
<keyword evidence="4 8" id="KW-0547">Nucleotide-binding</keyword>
<dbReference type="Pfam" id="PF00579">
    <property type="entry name" value="tRNA-synt_1b"/>
    <property type="match status" value="2"/>
</dbReference>
<evidence type="ECO:0000313" key="10">
    <source>
        <dbReference type="EMBL" id="WNY23830.1"/>
    </source>
</evidence>
<dbReference type="PANTHER" id="PTHR10055">
    <property type="entry name" value="TRYPTOPHANYL-TRNA SYNTHETASE"/>
    <property type="match status" value="1"/>
</dbReference>
<comment type="similarity">
    <text evidence="1 8 9">Belongs to the class-I aminoacyl-tRNA synthetase family.</text>
</comment>
<keyword evidence="11" id="KW-1185">Reference proteome</keyword>
<keyword evidence="3 8" id="KW-0436">Ligase</keyword>
<dbReference type="InterPro" id="IPR020653">
    <property type="entry name" value="Tryptophan-tRNA-ligase_arc"/>
</dbReference>
<organism evidence="10 11">
    <name type="scientific">Methanimicrococcus hongohii</name>
    <dbReference type="NCBI Taxonomy" id="3028295"/>
    <lineage>
        <taxon>Archaea</taxon>
        <taxon>Methanobacteriati</taxon>
        <taxon>Methanobacteriota</taxon>
        <taxon>Stenosarchaea group</taxon>
        <taxon>Methanomicrobia</taxon>
        <taxon>Methanosarcinales</taxon>
        <taxon>Methanosarcinaceae</taxon>
        <taxon>Methanimicrococcus</taxon>
    </lineage>
</organism>
<comment type="caution">
    <text evidence="8">Lacks conserved residue(s) required for the propagation of feature annotation.</text>
</comment>
<evidence type="ECO:0000256" key="8">
    <source>
        <dbReference type="HAMAP-Rule" id="MF_00140"/>
    </source>
</evidence>
<dbReference type="GO" id="GO:0004830">
    <property type="term" value="F:tryptophan-tRNA ligase activity"/>
    <property type="evidence" value="ECO:0007669"/>
    <property type="project" value="UniProtKB-UniRule"/>
</dbReference>
<evidence type="ECO:0000256" key="2">
    <source>
        <dbReference type="ARBA" id="ARBA00022490"/>
    </source>
</evidence>
<name>A0AA96V0U6_9EURY</name>
<dbReference type="EMBL" id="CP131059">
    <property type="protein sequence ID" value="WNY23830.1"/>
    <property type="molecule type" value="Genomic_DNA"/>
</dbReference>
<dbReference type="NCBIfam" id="NF008926">
    <property type="entry name" value="PRK12285.1-3"/>
    <property type="match status" value="1"/>
</dbReference>
<dbReference type="AlphaFoldDB" id="A0AA96V0U6"/>
<protein>
    <recommendedName>
        <fullName evidence="8">Tryptophan--tRNA ligase</fullName>
        <ecNumber evidence="8">6.1.1.2</ecNumber>
    </recommendedName>
    <alternativeName>
        <fullName evidence="8">Tryptophanyl-tRNA synthetase</fullName>
        <shortName evidence="8">TrpRS</shortName>
    </alternativeName>
</protein>